<protein>
    <submittedName>
        <fullName evidence="2">Uncharacterized protein</fullName>
    </submittedName>
</protein>
<comment type="caution">
    <text evidence="2">The sequence shown here is derived from an EMBL/GenBank/DDBJ whole genome shotgun (WGS) entry which is preliminary data.</text>
</comment>
<feature type="region of interest" description="Disordered" evidence="1">
    <location>
        <begin position="102"/>
        <end position="133"/>
    </location>
</feature>
<dbReference type="EMBL" id="JAERWK010000012">
    <property type="protein sequence ID" value="MBM9467692.1"/>
    <property type="molecule type" value="Genomic_DNA"/>
</dbReference>
<proteinExistence type="predicted"/>
<organism evidence="2 3">
    <name type="scientific">Nakamurella leprariae</name>
    <dbReference type="NCBI Taxonomy" id="2803911"/>
    <lineage>
        <taxon>Bacteria</taxon>
        <taxon>Bacillati</taxon>
        <taxon>Actinomycetota</taxon>
        <taxon>Actinomycetes</taxon>
        <taxon>Nakamurellales</taxon>
        <taxon>Nakamurellaceae</taxon>
        <taxon>Nakamurella</taxon>
    </lineage>
</organism>
<dbReference type="InterPro" id="IPR029068">
    <property type="entry name" value="Glyas_Bleomycin-R_OHBP_Dase"/>
</dbReference>
<name>A0A938YFZ9_9ACTN</name>
<dbReference type="SUPFAM" id="SSF54593">
    <property type="entry name" value="Glyoxalase/Bleomycin resistance protein/Dihydroxybiphenyl dioxygenase"/>
    <property type="match status" value="1"/>
</dbReference>
<dbReference type="RefSeq" id="WP_205260638.1">
    <property type="nucleotide sequence ID" value="NZ_JAERWK010000012.1"/>
</dbReference>
<keyword evidence="3" id="KW-1185">Reference proteome</keyword>
<evidence type="ECO:0000256" key="1">
    <source>
        <dbReference type="SAM" id="MobiDB-lite"/>
    </source>
</evidence>
<evidence type="ECO:0000313" key="2">
    <source>
        <dbReference type="EMBL" id="MBM9467692.1"/>
    </source>
</evidence>
<dbReference type="AlphaFoldDB" id="A0A938YFZ9"/>
<reference evidence="2" key="1">
    <citation type="submission" date="2021-01" db="EMBL/GenBank/DDBJ databases">
        <title>YIM 132084 draft genome.</title>
        <authorList>
            <person name="An D."/>
        </authorList>
    </citation>
    <scope>NUCLEOTIDE SEQUENCE</scope>
    <source>
        <strain evidence="2">YIM 132084</strain>
    </source>
</reference>
<gene>
    <name evidence="2" type="ORF">JL106_10415</name>
</gene>
<dbReference type="Proteomes" id="UP000663792">
    <property type="component" value="Unassembled WGS sequence"/>
</dbReference>
<dbReference type="Gene3D" id="3.10.180.10">
    <property type="entry name" value="2,3-Dihydroxybiphenyl 1,2-Dioxygenase, domain 1"/>
    <property type="match status" value="1"/>
</dbReference>
<accession>A0A938YFZ9</accession>
<sequence>MPDRSSSRIDELNIAVPDLAAATAFSEPVLASIGISTMLVIPAAEDRTHPAMTGSGWPDRTPYFWLVDEGTGGTDMHLAFTVDDRSEVDAFHAAALAAVPRGSRLRGRERPARHQPRGGLPAPGSAERLSRQRSRFRAITRRWIWLVPS</sequence>
<evidence type="ECO:0000313" key="3">
    <source>
        <dbReference type="Proteomes" id="UP000663792"/>
    </source>
</evidence>